<protein>
    <submittedName>
        <fullName evidence="4">DNA polymerase I</fullName>
        <ecNumber evidence="4">2.7.7.7</ecNumber>
    </submittedName>
</protein>
<dbReference type="GO" id="GO:0003677">
    <property type="term" value="F:DNA binding"/>
    <property type="evidence" value="ECO:0007669"/>
    <property type="project" value="InterPro"/>
</dbReference>
<evidence type="ECO:0000259" key="3">
    <source>
        <dbReference type="SMART" id="SM00475"/>
    </source>
</evidence>
<dbReference type="PANTHER" id="PTHR42646">
    <property type="entry name" value="FLAP ENDONUCLEASE XNI"/>
    <property type="match status" value="1"/>
</dbReference>
<dbReference type="GO" id="GO:0008409">
    <property type="term" value="F:5'-3' exonuclease activity"/>
    <property type="evidence" value="ECO:0007669"/>
    <property type="project" value="InterPro"/>
</dbReference>
<dbReference type="GO" id="GO:0003887">
    <property type="term" value="F:DNA-directed DNA polymerase activity"/>
    <property type="evidence" value="ECO:0007669"/>
    <property type="project" value="UniProtKB-EC"/>
</dbReference>
<dbReference type="GO" id="GO:0033567">
    <property type="term" value="P:DNA replication, Okazaki fragment processing"/>
    <property type="evidence" value="ECO:0007669"/>
    <property type="project" value="InterPro"/>
</dbReference>
<keyword evidence="2" id="KW-0378">Hydrolase</keyword>
<dbReference type="InterPro" id="IPR038969">
    <property type="entry name" value="FEN"/>
</dbReference>
<evidence type="ECO:0000256" key="2">
    <source>
        <dbReference type="ARBA" id="ARBA00022801"/>
    </source>
</evidence>
<dbReference type="Pfam" id="PF02739">
    <property type="entry name" value="5_3_exonuc_N"/>
    <property type="match status" value="1"/>
</dbReference>
<dbReference type="CDD" id="cd09859">
    <property type="entry name" value="PIN_53EXO"/>
    <property type="match status" value="1"/>
</dbReference>
<accession>A0A5J4Q3M8</accession>
<organism evidence="4">
    <name type="scientific">termite gut metagenome</name>
    <dbReference type="NCBI Taxonomy" id="433724"/>
    <lineage>
        <taxon>unclassified sequences</taxon>
        <taxon>metagenomes</taxon>
        <taxon>organismal metagenomes</taxon>
    </lineage>
</organism>
<dbReference type="InterPro" id="IPR020046">
    <property type="entry name" value="5-3_exonucl_a-hlix_arch_N"/>
</dbReference>
<dbReference type="GO" id="GO:0017108">
    <property type="term" value="F:5'-flap endonuclease activity"/>
    <property type="evidence" value="ECO:0007669"/>
    <property type="project" value="InterPro"/>
</dbReference>
<evidence type="ECO:0000313" key="4">
    <source>
        <dbReference type="EMBL" id="KAA6315481.1"/>
    </source>
</evidence>
<dbReference type="Gene3D" id="3.40.50.1010">
    <property type="entry name" value="5'-nuclease"/>
    <property type="match status" value="1"/>
</dbReference>
<dbReference type="PANTHER" id="PTHR42646:SF2">
    <property type="entry name" value="5'-3' EXONUCLEASE FAMILY PROTEIN"/>
    <property type="match status" value="1"/>
</dbReference>
<keyword evidence="4" id="KW-0808">Transferase</keyword>
<dbReference type="SMART" id="SM00475">
    <property type="entry name" value="53EXOc"/>
    <property type="match status" value="1"/>
</dbReference>
<dbReference type="EC" id="2.7.7.7" evidence="4"/>
<keyword evidence="4" id="KW-0548">Nucleotidyltransferase</keyword>
<evidence type="ECO:0000256" key="1">
    <source>
        <dbReference type="ARBA" id="ARBA00022722"/>
    </source>
</evidence>
<reference evidence="4" key="1">
    <citation type="submission" date="2019-03" db="EMBL/GenBank/DDBJ databases">
        <title>Single cell metagenomics reveals metabolic interactions within the superorganism composed of flagellate Streblomastix strix and complex community of Bacteroidetes bacteria on its surface.</title>
        <authorList>
            <person name="Treitli S.C."/>
            <person name="Kolisko M."/>
            <person name="Husnik F."/>
            <person name="Keeling P."/>
            <person name="Hampl V."/>
        </authorList>
    </citation>
    <scope>NUCLEOTIDE SEQUENCE</scope>
    <source>
        <strain evidence="4">STM</strain>
    </source>
</reference>
<dbReference type="EMBL" id="SNRY01005237">
    <property type="protein sequence ID" value="KAA6315481.1"/>
    <property type="molecule type" value="Genomic_DNA"/>
</dbReference>
<sequence length="114" mass="13175">MNNENKLFLLDAYALIYRAYYAFIKTPRLNSKGFNTSAILGFVNTLEDILKKETPTHIGVAFDPPTPTFRHELYEKYKAQREETPEVIRLSVPLIKEIINAYHIPILEVNGYEA</sequence>
<name>A0A5J4Q3M8_9ZZZZ</name>
<gene>
    <name evidence="4" type="ORF">EZS27_034065</name>
</gene>
<comment type="caution">
    <text evidence="4">The sequence shown here is derived from an EMBL/GenBank/DDBJ whole genome shotgun (WGS) entry which is preliminary data.</text>
</comment>
<feature type="non-terminal residue" evidence="4">
    <location>
        <position position="114"/>
    </location>
</feature>
<proteinExistence type="predicted"/>
<feature type="domain" description="5'-3' exonuclease" evidence="3">
    <location>
        <begin position="5"/>
        <end position="114"/>
    </location>
</feature>
<dbReference type="SUPFAM" id="SSF88723">
    <property type="entry name" value="PIN domain-like"/>
    <property type="match status" value="1"/>
</dbReference>
<keyword evidence="1" id="KW-0540">Nuclease</keyword>
<dbReference type="InterPro" id="IPR029060">
    <property type="entry name" value="PIN-like_dom_sf"/>
</dbReference>
<dbReference type="AlphaFoldDB" id="A0A5J4Q3M8"/>
<dbReference type="InterPro" id="IPR002421">
    <property type="entry name" value="5-3_exonuclease"/>
</dbReference>